<dbReference type="PROSITE" id="PS00649">
    <property type="entry name" value="G_PROTEIN_RECEP_F2_1"/>
    <property type="match status" value="1"/>
</dbReference>
<evidence type="ECO:0000259" key="1">
    <source>
        <dbReference type="PROSITE" id="PS50227"/>
    </source>
</evidence>
<protein>
    <submittedName>
        <fullName evidence="3">Calcitonin gene-related peptide type 1 receptor-like</fullName>
    </submittedName>
</protein>
<evidence type="ECO:0000313" key="3">
    <source>
        <dbReference type="RefSeq" id="XP_014668955.1"/>
    </source>
</evidence>
<sequence length="85" mass="9694">MSKPYPTDGRLYCRVTFDGWGCWDYTLAGTKGNITCPSFVVGFDPAFKAYKECLPNGTWWRHPDTGNPWSNYTTCVNMENLQEKG</sequence>
<proteinExistence type="predicted"/>
<dbReference type="InterPro" id="IPR017983">
    <property type="entry name" value="GPCR_2_secretin-like_CS"/>
</dbReference>
<dbReference type="SUPFAM" id="SSF111418">
    <property type="entry name" value="Hormone receptor domain"/>
    <property type="match status" value="1"/>
</dbReference>
<dbReference type="PANTHER" id="PTHR45620:SF43">
    <property type="entry name" value="HECTOR, ISOFORM A"/>
    <property type="match status" value="1"/>
</dbReference>
<dbReference type="InterPro" id="IPR050332">
    <property type="entry name" value="GPCR_2"/>
</dbReference>
<dbReference type="SMART" id="SM00008">
    <property type="entry name" value="HormR"/>
    <property type="match status" value="1"/>
</dbReference>
<evidence type="ECO:0000313" key="2">
    <source>
        <dbReference type="Proteomes" id="UP000695022"/>
    </source>
</evidence>
<gene>
    <name evidence="3" type="primary">LOC106810189</name>
</gene>
<organism evidence="2 3">
    <name type="scientific">Priapulus caudatus</name>
    <name type="common">Priapulid worm</name>
    <dbReference type="NCBI Taxonomy" id="37621"/>
    <lineage>
        <taxon>Eukaryota</taxon>
        <taxon>Metazoa</taxon>
        <taxon>Ecdysozoa</taxon>
        <taxon>Scalidophora</taxon>
        <taxon>Priapulida</taxon>
        <taxon>Priapulimorpha</taxon>
        <taxon>Priapulimorphida</taxon>
        <taxon>Priapulidae</taxon>
        <taxon>Priapulus</taxon>
    </lineage>
</organism>
<dbReference type="InterPro" id="IPR036445">
    <property type="entry name" value="GPCR_2_extracell_dom_sf"/>
</dbReference>
<dbReference type="RefSeq" id="XP_014668955.1">
    <property type="nucleotide sequence ID" value="XM_014813469.1"/>
</dbReference>
<dbReference type="InterPro" id="IPR001879">
    <property type="entry name" value="GPCR_2_extracellular_dom"/>
</dbReference>
<name>A0ABM1E9T4_PRICU</name>
<dbReference type="Proteomes" id="UP000695022">
    <property type="component" value="Unplaced"/>
</dbReference>
<feature type="domain" description="G-protein coupled receptors family 2 profile 1" evidence="1">
    <location>
        <begin position="11"/>
        <end position="79"/>
    </location>
</feature>
<keyword evidence="2" id="KW-1185">Reference proteome</keyword>
<dbReference type="Pfam" id="PF02793">
    <property type="entry name" value="HRM"/>
    <property type="match status" value="1"/>
</dbReference>
<dbReference type="PROSITE" id="PS50227">
    <property type="entry name" value="G_PROTEIN_RECEP_F2_3"/>
    <property type="match status" value="1"/>
</dbReference>
<dbReference type="Gene3D" id="4.10.1240.10">
    <property type="entry name" value="GPCR, family 2, extracellular hormone receptor domain"/>
    <property type="match status" value="1"/>
</dbReference>
<accession>A0ABM1E9T4</accession>
<reference evidence="3" key="1">
    <citation type="submission" date="2025-08" db="UniProtKB">
        <authorList>
            <consortium name="RefSeq"/>
        </authorList>
    </citation>
    <scope>IDENTIFICATION</scope>
</reference>
<dbReference type="PANTHER" id="PTHR45620">
    <property type="entry name" value="PDF RECEPTOR-LIKE PROTEIN-RELATED"/>
    <property type="match status" value="1"/>
</dbReference>
<dbReference type="GeneID" id="106810189"/>